<keyword evidence="3" id="KW-0496">Mitochondrion</keyword>
<accession>A0AA96KGV1</accession>
<feature type="transmembrane region" description="Helical" evidence="1">
    <location>
        <begin position="135"/>
        <end position="156"/>
    </location>
</feature>
<reference evidence="3" key="1">
    <citation type="submission" date="2022-03" db="EMBL/GenBank/DDBJ databases">
        <authorList>
            <person name="Qi Y."/>
            <person name="Sun J."/>
        </authorList>
    </citation>
    <scope>NUCLEOTIDE SEQUENCE</scope>
</reference>
<sequence length="166" mass="18189">MSSLIVSSLILSTALAMPFIVSPLSMGLSVILITCLSAVLMAAYISSWYAYALFLIYVGGLLIMFMYVATLIPNTFFFSFSSIPTIVITALTSLAFVSGLWYKEAPTTTTNSAHLSQTWALTEYPIFLTTSGSHFIMVLLAIILLINLLSIVKVCYHHKGPLRPHL</sequence>
<dbReference type="AlphaFoldDB" id="A0AA96KGV1"/>
<proteinExistence type="predicted"/>
<feature type="signal peptide" evidence="2">
    <location>
        <begin position="1"/>
        <end position="16"/>
    </location>
</feature>
<feature type="transmembrane region" description="Helical" evidence="1">
    <location>
        <begin position="52"/>
        <end position="72"/>
    </location>
</feature>
<organism evidence="3">
    <name type="scientific">Iothia sp</name>
    <dbReference type="NCBI Taxonomy" id="3071114"/>
    <lineage>
        <taxon>Eukaryota</taxon>
        <taxon>Metazoa</taxon>
        <taxon>Spiralia</taxon>
        <taxon>Lophotrochozoa</taxon>
        <taxon>Mollusca</taxon>
        <taxon>Gastropoda</taxon>
        <taxon>Patellogastropoda</taxon>
        <taxon>Lottioidea</taxon>
        <taxon>Lepetidae</taxon>
        <taxon>Iothia</taxon>
    </lineage>
</organism>
<gene>
    <name evidence="3" type="primary">ND6</name>
</gene>
<geneLocation type="mitochondrion" evidence="3"/>
<evidence type="ECO:0000313" key="3">
    <source>
        <dbReference type="EMBL" id="WNO18578.1"/>
    </source>
</evidence>
<dbReference type="EMBL" id="ON117508">
    <property type="protein sequence ID" value="WNO18578.1"/>
    <property type="molecule type" value="Genomic_DNA"/>
</dbReference>
<feature type="transmembrane region" description="Helical" evidence="1">
    <location>
        <begin position="26"/>
        <end position="45"/>
    </location>
</feature>
<keyword evidence="2" id="KW-0732">Signal</keyword>
<protein>
    <submittedName>
        <fullName evidence="3">NADH dehydrogenase subunit 6</fullName>
    </submittedName>
</protein>
<keyword evidence="1" id="KW-0812">Transmembrane</keyword>
<feature type="transmembrane region" description="Helical" evidence="1">
    <location>
        <begin position="78"/>
        <end position="102"/>
    </location>
</feature>
<keyword evidence="1" id="KW-1133">Transmembrane helix</keyword>
<keyword evidence="1" id="KW-0472">Membrane</keyword>
<name>A0AA96KGV1_9GAST</name>
<feature type="chain" id="PRO_5041654535" evidence="2">
    <location>
        <begin position="17"/>
        <end position="166"/>
    </location>
</feature>
<evidence type="ECO:0000256" key="2">
    <source>
        <dbReference type="SAM" id="SignalP"/>
    </source>
</evidence>
<evidence type="ECO:0000256" key="1">
    <source>
        <dbReference type="SAM" id="Phobius"/>
    </source>
</evidence>